<dbReference type="SUPFAM" id="SSF49464">
    <property type="entry name" value="Carboxypeptidase regulatory domain-like"/>
    <property type="match status" value="1"/>
</dbReference>
<dbReference type="InterPro" id="IPR036942">
    <property type="entry name" value="Beta-barrel_TonB_sf"/>
</dbReference>
<dbReference type="GO" id="GO:0015344">
    <property type="term" value="F:siderophore uptake transmembrane transporter activity"/>
    <property type="evidence" value="ECO:0007669"/>
    <property type="project" value="TreeGrafter"/>
</dbReference>
<dbReference type="InterPro" id="IPR037066">
    <property type="entry name" value="Plug_dom_sf"/>
</dbReference>
<dbReference type="PANTHER" id="PTHR30069:SF29">
    <property type="entry name" value="HEMOGLOBIN AND HEMOGLOBIN-HAPTOGLOBIN-BINDING PROTEIN 1-RELATED"/>
    <property type="match status" value="1"/>
</dbReference>
<dbReference type="Pfam" id="PF07715">
    <property type="entry name" value="Plug"/>
    <property type="match status" value="1"/>
</dbReference>
<dbReference type="SUPFAM" id="SSF56935">
    <property type="entry name" value="Porins"/>
    <property type="match status" value="1"/>
</dbReference>
<dbReference type="GO" id="GO:0044718">
    <property type="term" value="P:siderophore transmembrane transport"/>
    <property type="evidence" value="ECO:0007669"/>
    <property type="project" value="TreeGrafter"/>
</dbReference>
<evidence type="ECO:0000256" key="1">
    <source>
        <dbReference type="ARBA" id="ARBA00004571"/>
    </source>
</evidence>
<comment type="caution">
    <text evidence="9">The sequence shown here is derived from an EMBL/GenBank/DDBJ whole genome shotgun (WGS) entry which is preliminary data.</text>
</comment>
<dbReference type="Gene3D" id="2.170.130.10">
    <property type="entry name" value="TonB-dependent receptor, plug domain"/>
    <property type="match status" value="1"/>
</dbReference>
<dbReference type="Gene3D" id="2.60.40.1120">
    <property type="entry name" value="Carboxypeptidase-like, regulatory domain"/>
    <property type="match status" value="1"/>
</dbReference>
<dbReference type="AlphaFoldDB" id="A0A2I0R1B1"/>
<keyword evidence="5" id="KW-0732">Signal</keyword>
<dbReference type="Gene3D" id="2.40.170.20">
    <property type="entry name" value="TonB-dependent receptor, beta-barrel domain"/>
    <property type="match status" value="1"/>
</dbReference>
<evidence type="ECO:0000313" key="10">
    <source>
        <dbReference type="Proteomes" id="UP000236654"/>
    </source>
</evidence>
<dbReference type="EMBL" id="PJNI01000010">
    <property type="protein sequence ID" value="PKR80363.1"/>
    <property type="molecule type" value="Genomic_DNA"/>
</dbReference>
<keyword evidence="3" id="KW-1134">Transmembrane beta strand</keyword>
<evidence type="ECO:0000259" key="8">
    <source>
        <dbReference type="Pfam" id="PF07715"/>
    </source>
</evidence>
<evidence type="ECO:0000256" key="3">
    <source>
        <dbReference type="ARBA" id="ARBA00022452"/>
    </source>
</evidence>
<evidence type="ECO:0000256" key="6">
    <source>
        <dbReference type="ARBA" id="ARBA00023136"/>
    </source>
</evidence>
<proteinExistence type="predicted"/>
<dbReference type="Pfam" id="PF13715">
    <property type="entry name" value="CarbopepD_reg_2"/>
    <property type="match status" value="1"/>
</dbReference>
<dbReference type="InterPro" id="IPR008969">
    <property type="entry name" value="CarboxyPept-like_regulatory"/>
</dbReference>
<comment type="subcellular location">
    <subcellularLocation>
        <location evidence="1">Cell outer membrane</location>
        <topology evidence="1">Multi-pass membrane protein</topology>
    </subcellularLocation>
</comment>
<dbReference type="InterPro" id="IPR012910">
    <property type="entry name" value="Plug_dom"/>
</dbReference>
<keyword evidence="10" id="KW-1185">Reference proteome</keyword>
<dbReference type="GO" id="GO:0009279">
    <property type="term" value="C:cell outer membrane"/>
    <property type="evidence" value="ECO:0007669"/>
    <property type="project" value="UniProtKB-SubCell"/>
</dbReference>
<keyword evidence="4" id="KW-0812">Transmembrane</keyword>
<protein>
    <recommendedName>
        <fullName evidence="8">TonB-dependent receptor plug domain-containing protein</fullName>
    </recommendedName>
</protein>
<dbReference type="InterPro" id="IPR039426">
    <property type="entry name" value="TonB-dep_rcpt-like"/>
</dbReference>
<feature type="domain" description="TonB-dependent receptor plug" evidence="8">
    <location>
        <begin position="128"/>
        <end position="235"/>
    </location>
</feature>
<evidence type="ECO:0000256" key="4">
    <source>
        <dbReference type="ARBA" id="ARBA00022692"/>
    </source>
</evidence>
<evidence type="ECO:0000313" key="9">
    <source>
        <dbReference type="EMBL" id="PKR80363.1"/>
    </source>
</evidence>
<reference evidence="9 10" key="1">
    <citation type="submission" date="2017-12" db="EMBL/GenBank/DDBJ databases">
        <title>The draft genome sequence of Brumimicrobium saltpan LHR20.</title>
        <authorList>
            <person name="Do Z.-J."/>
            <person name="Luo H.-R."/>
        </authorList>
    </citation>
    <scope>NUCLEOTIDE SEQUENCE [LARGE SCALE GENOMIC DNA]</scope>
    <source>
        <strain evidence="9 10">LHR20</strain>
    </source>
</reference>
<dbReference type="OrthoDB" id="9761152at2"/>
<keyword evidence="2" id="KW-0813">Transport</keyword>
<keyword evidence="7" id="KW-0998">Cell outer membrane</keyword>
<name>A0A2I0R1B1_9FLAO</name>
<gene>
    <name evidence="9" type="ORF">CW751_09825</name>
</gene>
<dbReference type="Proteomes" id="UP000236654">
    <property type="component" value="Unassembled WGS sequence"/>
</dbReference>
<evidence type="ECO:0000256" key="2">
    <source>
        <dbReference type="ARBA" id="ARBA00022448"/>
    </source>
</evidence>
<evidence type="ECO:0000256" key="5">
    <source>
        <dbReference type="ARBA" id="ARBA00022729"/>
    </source>
</evidence>
<evidence type="ECO:0000256" key="7">
    <source>
        <dbReference type="ARBA" id="ARBA00023237"/>
    </source>
</evidence>
<accession>A0A2I0R1B1</accession>
<organism evidence="9 10">
    <name type="scientific">Brumimicrobium salinarum</name>
    <dbReference type="NCBI Taxonomy" id="2058658"/>
    <lineage>
        <taxon>Bacteria</taxon>
        <taxon>Pseudomonadati</taxon>
        <taxon>Bacteroidota</taxon>
        <taxon>Flavobacteriia</taxon>
        <taxon>Flavobacteriales</taxon>
        <taxon>Crocinitomicaceae</taxon>
        <taxon>Brumimicrobium</taxon>
    </lineage>
</organism>
<keyword evidence="6" id="KW-0472">Membrane</keyword>
<sequence length="921" mass="103469">MNLLPFFHFNILVVINKILLLAFLIPTIVFAQNGTLKGKITDHSTSEPIIGAYIFISKEYRAKAQLDGSYKISNLPYGTYEVKVSMFSYDTLVTKVTINAPVVTKDFAMGDTQEMEEVEVIGQLAVDRKTPVAVSRISAKQITEELGSQDLPMVLNSTPGVHATQQGGGDGDARISIRGFNQRNIGVMIDGVPVNDMENGWVYWSNWFGLDQITNQIQVQRGLGATKLAMPSVGGTMNIITQPTGGKRMIKVNQEYGTGNFLRTSLSYKSGKLKNGWGVLFSGSYKQGDGWVDGLSTRGAFYYLKIQKRVGKHLISLSGFGAPQEHGQRSYTQPIEYWDADYARGLGIDVPDGAPKTDLGIRHNQHFGYFTDQNGNRVKRSERRNYYHKPQITLKDFWKVNDKLSISNMAYISLGRGGGERLKNSSGIVYDEEGHVDWDRIITNNQEVKKWGQTLPTVDPAHHPSLLKSSQVVTSAVNNHMWIGGVSQFDYEINEFWKVSGGLDYRYYKGEHYQELADLLGGNYWINTNDQNAMSNMKQVGDKVGWKPYHNHRDALVQWAGAFGQVEYSKGRWSTFVNLSTVVNGYKGIDYHKKREIHLSDTTLYIGGEDVVNYDGEYYHPNHPDLKYNQTDWKWLAGFTAKAGANFNITERMNVFVNAGYLSRTPQFSNVIDNTTNEYFEEILNENIMAFEAGYGYRSKRFSANVNGYFTYWENKPFPFGVSVPDPNDPTEFVVANVNGMDALHMGIEFDGVYKILPNLAIEGMVSIGDWTWQSAEEIDVVGQVFEFDAKGVHVGDAAQSTYAGAIRYEPIPRLYVKAGYTYFDRYYSDFDPFSLSVANGNGGTESWQIPSYGILSFHTGYRFKFEKSSLVLRGNVFNALNSMYISDARNNQNGSTFDAPSAAVFFGQGIRVNFSLGFEF</sequence>
<dbReference type="PANTHER" id="PTHR30069">
    <property type="entry name" value="TONB-DEPENDENT OUTER MEMBRANE RECEPTOR"/>
    <property type="match status" value="1"/>
</dbReference>